<name>A0A394DCF1_LUPAN</name>
<evidence type="ECO:0000313" key="1">
    <source>
        <dbReference type="EMBL" id="OIW21010.1"/>
    </source>
</evidence>
<dbReference type="AlphaFoldDB" id="A0A394DCF1"/>
<reference evidence="1 2" key="1">
    <citation type="journal article" date="2017" name="Plant Biotechnol. J.">
        <title>A comprehensive draft genome sequence for lupin (Lupinus angustifolius), an emerging health food: insights into plant-microbe interactions and legume evolution.</title>
        <authorList>
            <person name="Hane J.K."/>
            <person name="Ming Y."/>
            <person name="Kamphuis L.G."/>
            <person name="Nelson M.N."/>
            <person name="Garg G."/>
            <person name="Atkins C.A."/>
            <person name="Bayer P.E."/>
            <person name="Bravo A."/>
            <person name="Bringans S."/>
            <person name="Cannon S."/>
            <person name="Edwards D."/>
            <person name="Foley R."/>
            <person name="Gao L.L."/>
            <person name="Harrison M.J."/>
            <person name="Huang W."/>
            <person name="Hurgobin B."/>
            <person name="Li S."/>
            <person name="Liu C.W."/>
            <person name="McGrath A."/>
            <person name="Morahan G."/>
            <person name="Murray J."/>
            <person name="Weller J."/>
            <person name="Jian J."/>
            <person name="Singh K.B."/>
        </authorList>
    </citation>
    <scope>NUCLEOTIDE SEQUENCE [LARGE SCALE GENOMIC DNA]</scope>
    <source>
        <strain evidence="2">cv. Tanjil</strain>
        <tissue evidence="1">Whole plant</tissue>
    </source>
</reference>
<organism evidence="1 2">
    <name type="scientific">Lupinus angustifolius</name>
    <name type="common">Narrow-leaved blue lupine</name>
    <dbReference type="NCBI Taxonomy" id="3871"/>
    <lineage>
        <taxon>Eukaryota</taxon>
        <taxon>Viridiplantae</taxon>
        <taxon>Streptophyta</taxon>
        <taxon>Embryophyta</taxon>
        <taxon>Tracheophyta</taxon>
        <taxon>Spermatophyta</taxon>
        <taxon>Magnoliopsida</taxon>
        <taxon>eudicotyledons</taxon>
        <taxon>Gunneridae</taxon>
        <taxon>Pentapetalae</taxon>
        <taxon>rosids</taxon>
        <taxon>fabids</taxon>
        <taxon>Fabales</taxon>
        <taxon>Fabaceae</taxon>
        <taxon>Papilionoideae</taxon>
        <taxon>50 kb inversion clade</taxon>
        <taxon>genistoids sensu lato</taxon>
        <taxon>core genistoids</taxon>
        <taxon>Genisteae</taxon>
        <taxon>Lupinus</taxon>
    </lineage>
</organism>
<sequence>MPPILLTNEIDPVPANGSDSQCFKKGATEIGFMREPLSDITNLFDQLSNPQIVVTPPSFASVTVQPNFRNKTASNVVCDSTHRVCSKILRMGFR</sequence>
<evidence type="ECO:0000313" key="2">
    <source>
        <dbReference type="Proteomes" id="UP000188354"/>
    </source>
</evidence>
<protein>
    <submittedName>
        <fullName evidence="1">Uncharacterized protein</fullName>
    </submittedName>
</protein>
<keyword evidence="2" id="KW-1185">Reference proteome</keyword>
<dbReference type="EMBL" id="MLAU01017695">
    <property type="protein sequence ID" value="OIW21010.1"/>
    <property type="molecule type" value="Genomic_DNA"/>
</dbReference>
<dbReference type="Gramene" id="OIW21010">
    <property type="protein sequence ID" value="OIW21010"/>
    <property type="gene ID" value="TanjilG_27355"/>
</dbReference>
<gene>
    <name evidence="1" type="ORF">TanjilG_27355</name>
</gene>
<proteinExistence type="predicted"/>
<accession>A0A394DCF1</accession>
<dbReference type="Proteomes" id="UP000188354">
    <property type="component" value="Unassembled WGS sequence"/>
</dbReference>
<comment type="caution">
    <text evidence="1">The sequence shown here is derived from an EMBL/GenBank/DDBJ whole genome shotgun (WGS) entry which is preliminary data.</text>
</comment>